<dbReference type="RefSeq" id="WP_117785446.1">
    <property type="nucleotide sequence ID" value="NZ_JACOOX010000004.1"/>
</dbReference>
<evidence type="ECO:0008006" key="4">
    <source>
        <dbReference type="Google" id="ProtNLM"/>
    </source>
</evidence>
<accession>A0A8I0AM02</accession>
<protein>
    <recommendedName>
        <fullName evidence="4">Pilus assembly protein PilO</fullName>
    </recommendedName>
</protein>
<sequence>MDAMTKGQRNLLLFLLGVVILFVPIRFVALSNFDDRKELVSKKDEQQVYYNSLKAKDVNRDQYIKDTENYKKEYEAILAEFPSEIYQENTIMYLQGIKDEYKFRFTDVSMGEEQLFYTLGTGAVGDATLDGAATGTASTDANTTAATTAATTETAAAGTDATAAVAGENNFNCYSASFPVTYSGSYQSVKDVVDYIEKSDFRMTVDSISIAFDEETGDYTGDMSFSEYAVTGGDRTTDQVNVNVQTGKDNIFGNPTVKSSTTTTTTDSNQ</sequence>
<comment type="caution">
    <text evidence="2">The sequence shown here is derived from an EMBL/GenBank/DDBJ whole genome shotgun (WGS) entry which is preliminary data.</text>
</comment>
<keyword evidence="3" id="KW-1185">Reference proteome</keyword>
<feature type="compositionally biased region" description="Low complexity" evidence="1">
    <location>
        <begin position="261"/>
        <end position="270"/>
    </location>
</feature>
<gene>
    <name evidence="2" type="ORF">H8S09_07965</name>
</gene>
<proteinExistence type="predicted"/>
<organism evidence="2 3">
    <name type="scientific">Coprococcus hominis</name>
    <name type="common">ex Liu et al. 2022</name>
    <dbReference type="NCBI Taxonomy" id="2763039"/>
    <lineage>
        <taxon>Bacteria</taxon>
        <taxon>Bacillati</taxon>
        <taxon>Bacillota</taxon>
        <taxon>Clostridia</taxon>
        <taxon>Lachnospirales</taxon>
        <taxon>Lachnospiraceae</taxon>
        <taxon>Coprococcus</taxon>
    </lineage>
</organism>
<evidence type="ECO:0000313" key="2">
    <source>
        <dbReference type="EMBL" id="MBC5662826.1"/>
    </source>
</evidence>
<evidence type="ECO:0000256" key="1">
    <source>
        <dbReference type="SAM" id="MobiDB-lite"/>
    </source>
</evidence>
<dbReference type="Proteomes" id="UP000615234">
    <property type="component" value="Unassembled WGS sequence"/>
</dbReference>
<dbReference type="AlphaFoldDB" id="A0A8I0AM02"/>
<reference evidence="2 3" key="1">
    <citation type="submission" date="2020-08" db="EMBL/GenBank/DDBJ databases">
        <title>Genome public.</title>
        <authorList>
            <person name="Liu C."/>
            <person name="Sun Q."/>
        </authorList>
    </citation>
    <scope>NUCLEOTIDE SEQUENCE [LARGE SCALE GENOMIC DNA]</scope>
    <source>
        <strain evidence="2 3">NSJ-10</strain>
    </source>
</reference>
<dbReference type="EMBL" id="JACOOX010000004">
    <property type="protein sequence ID" value="MBC5662826.1"/>
    <property type="molecule type" value="Genomic_DNA"/>
</dbReference>
<feature type="region of interest" description="Disordered" evidence="1">
    <location>
        <begin position="249"/>
        <end position="270"/>
    </location>
</feature>
<evidence type="ECO:0000313" key="3">
    <source>
        <dbReference type="Proteomes" id="UP000615234"/>
    </source>
</evidence>
<name>A0A8I0AM02_9FIRM</name>